<dbReference type="RefSeq" id="WP_328740878.1">
    <property type="nucleotide sequence ID" value="NZ_CP108036.1"/>
</dbReference>
<accession>A0ABZ1QLX2</accession>
<protein>
    <submittedName>
        <fullName evidence="2">NPCBM/NEW2 domain-containing protein</fullName>
    </submittedName>
</protein>
<evidence type="ECO:0000313" key="2">
    <source>
        <dbReference type="EMBL" id="WUN83686.1"/>
    </source>
</evidence>
<dbReference type="InterPro" id="IPR013222">
    <property type="entry name" value="Glyco_hyd_98_carb-bd"/>
</dbReference>
<dbReference type="Proteomes" id="UP001432312">
    <property type="component" value="Chromosome"/>
</dbReference>
<dbReference type="Pfam" id="PF08305">
    <property type="entry name" value="NPCBM"/>
    <property type="match status" value="1"/>
</dbReference>
<feature type="domain" description="Glycosyl hydrolase family 98 putative carbohydrate-binding module" evidence="1">
    <location>
        <begin position="2"/>
        <end position="126"/>
    </location>
</feature>
<sequence length="127" mass="12876">MTAPTAGKAAGDGTPISFGGVTYGKDLGVHAPSEVVYHLGGTADRFTALVGIDDFSTNQGATGATKASVRGDGKVLFTSGKLTGAGGPVQVDLDVRGVKLLHLVVEEANANTALDHTSWALARVTVR</sequence>
<evidence type="ECO:0000313" key="3">
    <source>
        <dbReference type="Proteomes" id="UP001432312"/>
    </source>
</evidence>
<keyword evidence="3" id="KW-1185">Reference proteome</keyword>
<dbReference type="SUPFAM" id="SSF49785">
    <property type="entry name" value="Galactose-binding domain-like"/>
    <property type="match status" value="1"/>
</dbReference>
<dbReference type="InterPro" id="IPR038637">
    <property type="entry name" value="NPCBM_sf"/>
</dbReference>
<gene>
    <name evidence="2" type="ORF">OHA91_37410</name>
</gene>
<evidence type="ECO:0000259" key="1">
    <source>
        <dbReference type="SMART" id="SM00776"/>
    </source>
</evidence>
<name>A0ABZ1QLX2_9ACTN</name>
<dbReference type="EMBL" id="CP108036">
    <property type="protein sequence ID" value="WUN83686.1"/>
    <property type="molecule type" value="Genomic_DNA"/>
</dbReference>
<dbReference type="Gene3D" id="2.60.120.1060">
    <property type="entry name" value="NPCBM/NEW2 domain"/>
    <property type="match status" value="1"/>
</dbReference>
<dbReference type="GeneID" id="95501856"/>
<organism evidence="2 3">
    <name type="scientific">Streptomyces erythrochromogenes</name>
    <dbReference type="NCBI Taxonomy" id="285574"/>
    <lineage>
        <taxon>Bacteria</taxon>
        <taxon>Bacillati</taxon>
        <taxon>Actinomycetota</taxon>
        <taxon>Actinomycetes</taxon>
        <taxon>Kitasatosporales</taxon>
        <taxon>Streptomycetaceae</taxon>
        <taxon>Streptomyces</taxon>
    </lineage>
</organism>
<dbReference type="SMART" id="SM00776">
    <property type="entry name" value="NPCBM"/>
    <property type="match status" value="1"/>
</dbReference>
<dbReference type="InterPro" id="IPR008979">
    <property type="entry name" value="Galactose-bd-like_sf"/>
</dbReference>
<proteinExistence type="predicted"/>
<reference evidence="2" key="1">
    <citation type="submission" date="2022-10" db="EMBL/GenBank/DDBJ databases">
        <title>The complete genomes of actinobacterial strains from the NBC collection.</title>
        <authorList>
            <person name="Joergensen T.S."/>
            <person name="Alvarez Arevalo M."/>
            <person name="Sterndorff E.B."/>
            <person name="Faurdal D."/>
            <person name="Vuksanovic O."/>
            <person name="Mourched A.-S."/>
            <person name="Charusanti P."/>
            <person name="Shaw S."/>
            <person name="Blin K."/>
            <person name="Weber T."/>
        </authorList>
    </citation>
    <scope>NUCLEOTIDE SEQUENCE</scope>
    <source>
        <strain evidence="2">NBC_00303</strain>
    </source>
</reference>